<proteinExistence type="predicted"/>
<comment type="caution">
    <text evidence="1">The sequence shown here is derived from an EMBL/GenBank/DDBJ whole genome shotgun (WGS) entry which is preliminary data.</text>
</comment>
<name>A0A9P9YUL8_9MUSC</name>
<protein>
    <submittedName>
        <fullName evidence="1">Uncharacterized protein</fullName>
    </submittedName>
</protein>
<keyword evidence="2" id="KW-1185">Reference proteome</keyword>
<sequence length="79" mass="9001">MGKDSQNNNNNNNKGTAARTNRNRKWTLCAQEKRIVTWCVWGYPRMCMCQGRGGRVTVQSSSLSLPLQMQICSKFIECT</sequence>
<evidence type="ECO:0000313" key="2">
    <source>
        <dbReference type="Proteomes" id="UP001059596"/>
    </source>
</evidence>
<evidence type="ECO:0000313" key="1">
    <source>
        <dbReference type="EMBL" id="KAI8043088.1"/>
    </source>
</evidence>
<dbReference type="Proteomes" id="UP001059596">
    <property type="component" value="Unassembled WGS sequence"/>
</dbReference>
<reference evidence="1" key="1">
    <citation type="journal article" date="2023" name="Genome Biol. Evol.">
        <title>Long-read-based Genome Assembly of Drosophila gunungcola Reveals Fewer Chemosensory Genes in Flower-breeding Species.</title>
        <authorList>
            <person name="Negi A."/>
            <person name="Liao B.Y."/>
            <person name="Yeh S.D."/>
        </authorList>
    </citation>
    <scope>NUCLEOTIDE SEQUENCE</scope>
    <source>
        <strain evidence="1">Sukarami</strain>
    </source>
</reference>
<dbReference type="EMBL" id="JAMKOV010000002">
    <property type="protein sequence ID" value="KAI8043088.1"/>
    <property type="molecule type" value="Genomic_DNA"/>
</dbReference>
<organism evidence="1 2">
    <name type="scientific">Drosophila gunungcola</name>
    <name type="common">fruit fly</name>
    <dbReference type="NCBI Taxonomy" id="103775"/>
    <lineage>
        <taxon>Eukaryota</taxon>
        <taxon>Metazoa</taxon>
        <taxon>Ecdysozoa</taxon>
        <taxon>Arthropoda</taxon>
        <taxon>Hexapoda</taxon>
        <taxon>Insecta</taxon>
        <taxon>Pterygota</taxon>
        <taxon>Neoptera</taxon>
        <taxon>Endopterygota</taxon>
        <taxon>Diptera</taxon>
        <taxon>Brachycera</taxon>
        <taxon>Muscomorpha</taxon>
        <taxon>Ephydroidea</taxon>
        <taxon>Drosophilidae</taxon>
        <taxon>Drosophila</taxon>
        <taxon>Sophophora</taxon>
    </lineage>
</organism>
<gene>
    <name evidence="1" type="ORF">M5D96_004414</name>
</gene>
<accession>A0A9P9YUL8</accession>
<dbReference type="AlphaFoldDB" id="A0A9P9YUL8"/>